<reference evidence="4 5" key="1">
    <citation type="journal article" date="2014" name="Genome Biol. Evol.">
        <title>The secreted proteins of Achlya hypogyna and Thraustotheca clavata identify the ancestral oomycete secretome and reveal gene acquisitions by horizontal gene transfer.</title>
        <authorList>
            <person name="Misner I."/>
            <person name="Blouin N."/>
            <person name="Leonard G."/>
            <person name="Richards T.A."/>
            <person name="Lane C.E."/>
        </authorList>
    </citation>
    <scope>NUCLEOTIDE SEQUENCE [LARGE SCALE GENOMIC DNA]</scope>
    <source>
        <strain evidence="4 5">ATCC 48635</strain>
    </source>
</reference>
<evidence type="ECO:0000256" key="2">
    <source>
        <dbReference type="ARBA" id="ARBA00023043"/>
    </source>
</evidence>
<protein>
    <submittedName>
        <fullName evidence="4">Uncharacterized protein</fullName>
    </submittedName>
</protein>
<gene>
    <name evidence="4" type="ORF">ACHHYP_15210</name>
</gene>
<evidence type="ECO:0000313" key="5">
    <source>
        <dbReference type="Proteomes" id="UP000243579"/>
    </source>
</evidence>
<evidence type="ECO:0000313" key="4">
    <source>
        <dbReference type="EMBL" id="OQR82989.1"/>
    </source>
</evidence>
<name>A0A1V9YBB5_ACHHY</name>
<evidence type="ECO:0000256" key="1">
    <source>
        <dbReference type="ARBA" id="ARBA00022737"/>
    </source>
</evidence>
<dbReference type="PROSITE" id="PS50297">
    <property type="entry name" value="ANK_REP_REGION"/>
    <property type="match status" value="1"/>
</dbReference>
<organism evidence="4 5">
    <name type="scientific">Achlya hypogyna</name>
    <name type="common">Oomycete</name>
    <name type="synonym">Protoachlya hypogyna</name>
    <dbReference type="NCBI Taxonomy" id="1202772"/>
    <lineage>
        <taxon>Eukaryota</taxon>
        <taxon>Sar</taxon>
        <taxon>Stramenopiles</taxon>
        <taxon>Oomycota</taxon>
        <taxon>Saprolegniomycetes</taxon>
        <taxon>Saprolegniales</taxon>
        <taxon>Achlyaceae</taxon>
        <taxon>Achlya</taxon>
    </lineage>
</organism>
<keyword evidence="2 3" id="KW-0040">ANK repeat</keyword>
<dbReference type="EMBL" id="JNBR01002405">
    <property type="protein sequence ID" value="OQR82989.1"/>
    <property type="molecule type" value="Genomic_DNA"/>
</dbReference>
<accession>A0A1V9YBB5</accession>
<keyword evidence="1" id="KW-0677">Repeat</keyword>
<dbReference type="Proteomes" id="UP000243579">
    <property type="component" value="Unassembled WGS sequence"/>
</dbReference>
<evidence type="ECO:0000256" key="3">
    <source>
        <dbReference type="PROSITE-ProRule" id="PRU00023"/>
    </source>
</evidence>
<dbReference type="SUPFAM" id="SSF48403">
    <property type="entry name" value="Ankyrin repeat"/>
    <property type="match status" value="1"/>
</dbReference>
<proteinExistence type="predicted"/>
<dbReference type="AlphaFoldDB" id="A0A1V9YBB5"/>
<dbReference type="STRING" id="1202772.A0A1V9YBB5"/>
<dbReference type="OrthoDB" id="70519at2759"/>
<dbReference type="Pfam" id="PF12796">
    <property type="entry name" value="Ank_2"/>
    <property type="match status" value="1"/>
</dbReference>
<dbReference type="Gene3D" id="1.25.40.20">
    <property type="entry name" value="Ankyrin repeat-containing domain"/>
    <property type="match status" value="1"/>
</dbReference>
<dbReference type="InterPro" id="IPR002110">
    <property type="entry name" value="Ankyrin_rpt"/>
</dbReference>
<comment type="caution">
    <text evidence="4">The sequence shown here is derived from an EMBL/GenBank/DDBJ whole genome shotgun (WGS) entry which is preliminary data.</text>
</comment>
<feature type="repeat" description="ANK" evidence="3">
    <location>
        <begin position="72"/>
        <end position="104"/>
    </location>
</feature>
<dbReference type="PROSITE" id="PS50088">
    <property type="entry name" value="ANK_REPEAT"/>
    <property type="match status" value="2"/>
</dbReference>
<dbReference type="InterPro" id="IPR036770">
    <property type="entry name" value="Ankyrin_rpt-contain_sf"/>
</dbReference>
<sequence length="130" mass="13825">MSTNTPSEELRDAICDGHVERLESLLADGADPNYVDEESGWALLLWAVKTNSPAALAILLAHGANVNVGDSTGNTGLHKAAYLGHAECVKLLLSHGADPRLENKMHQTAFDLASLFDKPETSSLLTSSTI</sequence>
<dbReference type="PANTHER" id="PTHR24171">
    <property type="entry name" value="ANKYRIN REPEAT DOMAIN-CONTAINING PROTEIN 39-RELATED"/>
    <property type="match status" value="1"/>
</dbReference>
<keyword evidence="5" id="KW-1185">Reference proteome</keyword>
<dbReference type="SMART" id="SM00248">
    <property type="entry name" value="ANK"/>
    <property type="match status" value="2"/>
</dbReference>
<feature type="repeat" description="ANK" evidence="3">
    <location>
        <begin position="39"/>
        <end position="71"/>
    </location>
</feature>